<evidence type="ECO:0000313" key="1">
    <source>
        <dbReference type="EMBL" id="BBI31542.1"/>
    </source>
</evidence>
<dbReference type="GO" id="GO:0004557">
    <property type="term" value="F:alpha-galactosidase activity"/>
    <property type="evidence" value="ECO:0007669"/>
    <property type="project" value="InterPro"/>
</dbReference>
<accession>A0A3T1D0B7</accession>
<name>A0A3T1D0B7_9BACL</name>
<dbReference type="InterPro" id="IPR002252">
    <property type="entry name" value="Glyco_hydro_36"/>
</dbReference>
<dbReference type="AlphaFoldDB" id="A0A3T1D0B7"/>
<dbReference type="Gene3D" id="3.20.20.70">
    <property type="entry name" value="Aldolase class I"/>
    <property type="match status" value="1"/>
</dbReference>
<dbReference type="Proteomes" id="UP000289856">
    <property type="component" value="Chromosome"/>
</dbReference>
<dbReference type="EMBL" id="AP019400">
    <property type="protein sequence ID" value="BBI31542.1"/>
    <property type="molecule type" value="Genomic_DNA"/>
</dbReference>
<dbReference type="GO" id="GO:0016052">
    <property type="term" value="P:carbohydrate catabolic process"/>
    <property type="evidence" value="ECO:0007669"/>
    <property type="project" value="InterPro"/>
</dbReference>
<keyword evidence="2" id="KW-1185">Reference proteome</keyword>
<proteinExistence type="predicted"/>
<dbReference type="PRINTS" id="PR00743">
    <property type="entry name" value="GLHYDRLASE36"/>
</dbReference>
<dbReference type="InterPro" id="IPR017853">
    <property type="entry name" value="GH"/>
</dbReference>
<dbReference type="InterPro" id="IPR013785">
    <property type="entry name" value="Aldolase_TIM"/>
</dbReference>
<dbReference type="KEGG" id="cohn:KCTCHS21_09410"/>
<reference evidence="1 2" key="1">
    <citation type="submission" date="2019-01" db="EMBL/GenBank/DDBJ databases">
        <title>Complete genome sequence of Cohnella hallensis HS21 isolated from Korean fir (Abies koreana) rhizospheric soil.</title>
        <authorList>
            <person name="Jiang L."/>
            <person name="Kang S.W."/>
            <person name="Kim S."/>
            <person name="Jung J."/>
            <person name="Kim C.Y."/>
            <person name="Kim D.H."/>
            <person name="Kim S.W."/>
            <person name="Lee J."/>
        </authorList>
    </citation>
    <scope>NUCLEOTIDE SEQUENCE [LARGE SCALE GENOMIC DNA]</scope>
    <source>
        <strain evidence="1 2">HS21</strain>
    </source>
</reference>
<sequence>MTLKWVNRLMREDLPLTQRIEATNGFHIDGYEFPSFSPLGQNEMSSISEDGVLKVITSIQAVGDSFVVKHTIENLSEQLTKPIYQIQPLKLIFNIPGTQWRHMYANGGTFEFYYPPKAFQIQEHSRSEETFRIESHKGGRSSDLHLPLLMSMASQDTNSDGLFCGMEWSGGWYIEHQGLVKPKETEYSLAHVSDQSQLTVGIKVNGMQLQPGEILSLPAVQIGFFSGGHRAGTQVLRKHLHENVCAQYHNKPMIPIVSYDHWFGIDNELNETLMREQAKRAAELGVETFVVDASWFPGDFPYGAGNWEQVDEKKFPQGLDPLADYVRELGMGFGLWFEPERACQGSILVERNPEWFIVKEEGKNEFLMNLALKDVQDYLIEMIGGWIQRLKLVWIRWDFNVEPQGYWDKIDPTLKYTFHYVEGLYRVLDTLIEKYPDLMIEGCAGGGRRIDLGTIRRSHTLWFSDHSKDPWICRYMQARANRFLPGHLLNSSVAVGRRQGDAQFNDVAVLSRMMGKLAFDGDIASWSPELTITMEKWSAHFKSIRHLLVQDFYQLTSIPTASEDGDAVQFTSYSGDEAVIFIFSGSDDMKMSIPLYGLDSEQSYEIRYLSSDKVEEKSLYGNGLEWMREGLKVDLPANQASLIHCRLSERT</sequence>
<evidence type="ECO:0000313" key="2">
    <source>
        <dbReference type="Proteomes" id="UP000289856"/>
    </source>
</evidence>
<organism evidence="1 2">
    <name type="scientific">Cohnella abietis</name>
    <dbReference type="NCBI Taxonomy" id="2507935"/>
    <lineage>
        <taxon>Bacteria</taxon>
        <taxon>Bacillati</taxon>
        <taxon>Bacillota</taxon>
        <taxon>Bacilli</taxon>
        <taxon>Bacillales</taxon>
        <taxon>Paenibacillaceae</taxon>
        <taxon>Cohnella</taxon>
    </lineage>
</organism>
<dbReference type="Pfam" id="PF02065">
    <property type="entry name" value="Melibiase"/>
    <property type="match status" value="1"/>
</dbReference>
<dbReference type="OrthoDB" id="9758822at2"/>
<gene>
    <name evidence="1" type="ORF">KCTCHS21_09410</name>
</gene>
<dbReference type="CDD" id="cd14791">
    <property type="entry name" value="GH36"/>
    <property type="match status" value="1"/>
</dbReference>
<protein>
    <submittedName>
        <fullName evidence="1">Alpha-galactosidase</fullName>
    </submittedName>
</protein>
<dbReference type="Gene3D" id="2.70.98.60">
    <property type="entry name" value="alpha-galactosidase from lactobacil brevis"/>
    <property type="match status" value="1"/>
</dbReference>
<dbReference type="InterPro" id="IPR038417">
    <property type="entry name" value="Alpga-gal_N_sf"/>
</dbReference>
<dbReference type="RefSeq" id="WP_130605421.1">
    <property type="nucleotide sequence ID" value="NZ_AP019400.1"/>
</dbReference>
<dbReference type="SUPFAM" id="SSF51445">
    <property type="entry name" value="(Trans)glycosidases"/>
    <property type="match status" value="1"/>
</dbReference>